<name>A0AAV7KLR4_PLEWA</name>
<protein>
    <submittedName>
        <fullName evidence="1">Uncharacterized protein</fullName>
    </submittedName>
</protein>
<comment type="caution">
    <text evidence="1">The sequence shown here is derived from an EMBL/GenBank/DDBJ whole genome shotgun (WGS) entry which is preliminary data.</text>
</comment>
<dbReference type="Proteomes" id="UP001066276">
    <property type="component" value="Unassembled WGS sequence"/>
</dbReference>
<reference evidence="1 2" key="1">
    <citation type="journal article" date="2022" name="bioRxiv">
        <title>Sequencing and chromosome-scale assembly of the giantPleurodeles waltlgenome.</title>
        <authorList>
            <person name="Brown T."/>
            <person name="Elewa A."/>
            <person name="Iarovenko S."/>
            <person name="Subramanian E."/>
            <person name="Araus A.J."/>
            <person name="Petzold A."/>
            <person name="Susuki M."/>
            <person name="Suzuki K.-i.T."/>
            <person name="Hayashi T."/>
            <person name="Toyoda A."/>
            <person name="Oliveira C."/>
            <person name="Osipova E."/>
            <person name="Leigh N.D."/>
            <person name="Simon A."/>
            <person name="Yun M.H."/>
        </authorList>
    </citation>
    <scope>NUCLEOTIDE SEQUENCE [LARGE SCALE GENOMIC DNA]</scope>
    <source>
        <strain evidence="1">20211129_DDA</strain>
        <tissue evidence="1">Liver</tissue>
    </source>
</reference>
<accession>A0AAV7KLR4</accession>
<proteinExistence type="predicted"/>
<organism evidence="1 2">
    <name type="scientific">Pleurodeles waltl</name>
    <name type="common">Iberian ribbed newt</name>
    <dbReference type="NCBI Taxonomy" id="8319"/>
    <lineage>
        <taxon>Eukaryota</taxon>
        <taxon>Metazoa</taxon>
        <taxon>Chordata</taxon>
        <taxon>Craniata</taxon>
        <taxon>Vertebrata</taxon>
        <taxon>Euteleostomi</taxon>
        <taxon>Amphibia</taxon>
        <taxon>Batrachia</taxon>
        <taxon>Caudata</taxon>
        <taxon>Salamandroidea</taxon>
        <taxon>Salamandridae</taxon>
        <taxon>Pleurodelinae</taxon>
        <taxon>Pleurodeles</taxon>
    </lineage>
</organism>
<gene>
    <name evidence="1" type="ORF">NDU88_000105</name>
</gene>
<evidence type="ECO:0000313" key="1">
    <source>
        <dbReference type="EMBL" id="KAJ1079662.1"/>
    </source>
</evidence>
<keyword evidence="2" id="KW-1185">Reference proteome</keyword>
<evidence type="ECO:0000313" key="2">
    <source>
        <dbReference type="Proteomes" id="UP001066276"/>
    </source>
</evidence>
<dbReference type="AlphaFoldDB" id="A0AAV7KLR4"/>
<sequence length="103" mass="11899">MADMLRSSAPLQTKSHTYPVLDPHHLGRIYAQGYLRMRFSESRSQAALWALGRIVPTRVWRPENSAWPVWARDSPAVKRGDRAPDWGPWKGILNTLVEEEWCD</sequence>
<dbReference type="EMBL" id="JANPWB010000037">
    <property type="protein sequence ID" value="KAJ1079662.1"/>
    <property type="molecule type" value="Genomic_DNA"/>
</dbReference>